<protein>
    <submittedName>
        <fullName evidence="2">Uncharacterized protein</fullName>
    </submittedName>
</protein>
<evidence type="ECO:0000313" key="2">
    <source>
        <dbReference type="EMBL" id="KIY65879.1"/>
    </source>
</evidence>
<keyword evidence="1" id="KW-0472">Membrane</keyword>
<dbReference type="STRING" id="1314674.A0A0D7B6Q8"/>
<feature type="transmembrane region" description="Helical" evidence="1">
    <location>
        <begin position="20"/>
        <end position="42"/>
    </location>
</feature>
<organism evidence="2 3">
    <name type="scientific">Cylindrobasidium torrendii FP15055 ss-10</name>
    <dbReference type="NCBI Taxonomy" id="1314674"/>
    <lineage>
        <taxon>Eukaryota</taxon>
        <taxon>Fungi</taxon>
        <taxon>Dikarya</taxon>
        <taxon>Basidiomycota</taxon>
        <taxon>Agaricomycotina</taxon>
        <taxon>Agaricomycetes</taxon>
        <taxon>Agaricomycetidae</taxon>
        <taxon>Agaricales</taxon>
        <taxon>Marasmiineae</taxon>
        <taxon>Physalacriaceae</taxon>
        <taxon>Cylindrobasidium</taxon>
    </lineage>
</organism>
<reference evidence="2 3" key="1">
    <citation type="journal article" date="2015" name="Fungal Genet. Biol.">
        <title>Evolution of novel wood decay mechanisms in Agaricales revealed by the genome sequences of Fistulina hepatica and Cylindrobasidium torrendii.</title>
        <authorList>
            <person name="Floudas D."/>
            <person name="Held B.W."/>
            <person name="Riley R."/>
            <person name="Nagy L.G."/>
            <person name="Koehler G."/>
            <person name="Ransdell A.S."/>
            <person name="Younus H."/>
            <person name="Chow J."/>
            <person name="Chiniquy J."/>
            <person name="Lipzen A."/>
            <person name="Tritt A."/>
            <person name="Sun H."/>
            <person name="Haridas S."/>
            <person name="LaButti K."/>
            <person name="Ohm R.A."/>
            <person name="Kues U."/>
            <person name="Blanchette R.A."/>
            <person name="Grigoriev I.V."/>
            <person name="Minto R.E."/>
            <person name="Hibbett D.S."/>
        </authorList>
    </citation>
    <scope>NUCLEOTIDE SEQUENCE [LARGE SCALE GENOMIC DNA]</scope>
    <source>
        <strain evidence="2 3">FP15055 ss-10</strain>
    </source>
</reference>
<feature type="transmembrane region" description="Helical" evidence="1">
    <location>
        <begin position="166"/>
        <end position="182"/>
    </location>
</feature>
<keyword evidence="3" id="KW-1185">Reference proteome</keyword>
<evidence type="ECO:0000256" key="1">
    <source>
        <dbReference type="SAM" id="Phobius"/>
    </source>
</evidence>
<proteinExistence type="predicted"/>
<name>A0A0D7B6Q8_9AGAR</name>
<dbReference type="Proteomes" id="UP000054007">
    <property type="component" value="Unassembled WGS sequence"/>
</dbReference>
<sequence>MVVSSVGYFSKSFTVESCKHYYMLPVVFKVIQIAVCQIILAIRTYSVSRKNRNVGIVLSVALVIVTALQFFTNIYGRIPLLHEDGACTSGNDPTKLVNWMFYVWAIIYDILTLSLSTYYLIRGGSGLKGMTNLVKTMVVDGLGYIVVLTAINILNLILYRTRVPEAQAAGATLGFAFTWIMSQNMLIKIRKVVNGSNRMNTVFSSSGGRQRTEIVGATTTPIELDTVQIKIDRSVEVDSGHGWGDTGVKSSAQFSSV</sequence>
<dbReference type="AlphaFoldDB" id="A0A0D7B6Q8"/>
<gene>
    <name evidence="2" type="ORF">CYLTODRAFT_399754</name>
</gene>
<feature type="transmembrane region" description="Helical" evidence="1">
    <location>
        <begin position="142"/>
        <end position="160"/>
    </location>
</feature>
<keyword evidence="1" id="KW-1133">Transmembrane helix</keyword>
<feature type="transmembrane region" description="Helical" evidence="1">
    <location>
        <begin position="54"/>
        <end position="75"/>
    </location>
</feature>
<evidence type="ECO:0000313" key="3">
    <source>
        <dbReference type="Proteomes" id="UP000054007"/>
    </source>
</evidence>
<accession>A0A0D7B6Q8</accession>
<dbReference type="EMBL" id="KN880574">
    <property type="protein sequence ID" value="KIY65879.1"/>
    <property type="molecule type" value="Genomic_DNA"/>
</dbReference>
<feature type="transmembrane region" description="Helical" evidence="1">
    <location>
        <begin position="99"/>
        <end position="121"/>
    </location>
</feature>
<keyword evidence="1" id="KW-0812">Transmembrane</keyword>
<dbReference type="OrthoDB" id="3346251at2759"/>